<accession>A0A310SBE4</accession>
<keyword evidence="2" id="KW-1185">Reference proteome</keyword>
<evidence type="ECO:0000313" key="2">
    <source>
        <dbReference type="Proteomes" id="UP000250275"/>
    </source>
</evidence>
<sequence length="73" mass="8580">MVFRWKMRATYYTPMTLISRQDKRCILFFGAPYILHDVCVSLASALECFTIIRTNQRRQSELGAIEGRLESLY</sequence>
<name>A0A310SBE4_9HYME</name>
<gene>
    <name evidence="1" type="ORF">WN48_02950</name>
</gene>
<evidence type="ECO:0000313" key="1">
    <source>
        <dbReference type="EMBL" id="OAD56785.1"/>
    </source>
</evidence>
<proteinExistence type="predicted"/>
<protein>
    <submittedName>
        <fullName evidence="1">Uncharacterized protein</fullName>
    </submittedName>
</protein>
<reference evidence="1 2" key="1">
    <citation type="submission" date="2015-07" db="EMBL/GenBank/DDBJ databases">
        <title>The genome of Eufriesea mexicana.</title>
        <authorList>
            <person name="Pan H."/>
            <person name="Kapheim K."/>
        </authorList>
    </citation>
    <scope>NUCLEOTIDE SEQUENCE [LARGE SCALE GENOMIC DNA]</scope>
    <source>
        <strain evidence="1">0111107269</strain>
        <tissue evidence="1">Whole body</tissue>
    </source>
</reference>
<dbReference type="EMBL" id="KQ761799">
    <property type="protein sequence ID" value="OAD56785.1"/>
    <property type="molecule type" value="Genomic_DNA"/>
</dbReference>
<dbReference type="AlphaFoldDB" id="A0A310SBE4"/>
<dbReference type="Proteomes" id="UP000250275">
    <property type="component" value="Unassembled WGS sequence"/>
</dbReference>
<organism evidence="1 2">
    <name type="scientific">Eufriesea mexicana</name>
    <dbReference type="NCBI Taxonomy" id="516756"/>
    <lineage>
        <taxon>Eukaryota</taxon>
        <taxon>Metazoa</taxon>
        <taxon>Ecdysozoa</taxon>
        <taxon>Arthropoda</taxon>
        <taxon>Hexapoda</taxon>
        <taxon>Insecta</taxon>
        <taxon>Pterygota</taxon>
        <taxon>Neoptera</taxon>
        <taxon>Endopterygota</taxon>
        <taxon>Hymenoptera</taxon>
        <taxon>Apocrita</taxon>
        <taxon>Aculeata</taxon>
        <taxon>Apoidea</taxon>
        <taxon>Anthophila</taxon>
        <taxon>Apidae</taxon>
        <taxon>Eufriesea</taxon>
    </lineage>
</organism>